<proteinExistence type="predicted"/>
<dbReference type="EMBL" id="FMZM01000001">
    <property type="protein sequence ID" value="SDC01719.1"/>
    <property type="molecule type" value="Genomic_DNA"/>
</dbReference>
<accession>A0A1G6I5A7</accession>
<protein>
    <recommendedName>
        <fullName evidence="3">Excreted virulence factor EspC, type VII ESX diderm</fullName>
    </recommendedName>
</protein>
<dbReference type="RefSeq" id="WP_139175360.1">
    <property type="nucleotide sequence ID" value="NZ_FMZM01000001.1"/>
</dbReference>
<gene>
    <name evidence="1" type="ORF">SAMN05421872_10163</name>
</gene>
<evidence type="ECO:0008006" key="3">
    <source>
        <dbReference type="Google" id="ProtNLM"/>
    </source>
</evidence>
<dbReference type="OrthoDB" id="3787162at2"/>
<evidence type="ECO:0000313" key="2">
    <source>
        <dbReference type="Proteomes" id="UP000199034"/>
    </source>
</evidence>
<reference evidence="1 2" key="1">
    <citation type="submission" date="2016-10" db="EMBL/GenBank/DDBJ databases">
        <authorList>
            <person name="de Groot N.N."/>
        </authorList>
    </citation>
    <scope>NUCLEOTIDE SEQUENCE [LARGE SCALE GENOMIC DNA]</scope>
    <source>
        <strain evidence="1 2">CGMCC 4.6858</strain>
    </source>
</reference>
<sequence length="118" mass="12736">MGATDAPAEVFVEAWDDLRRLPQVMDEAAEQAERIVGHATTWVANRAGFEPSPVCLLRPLAEAMDLVAWAFRRTGEEFAEQWAEVRAGVVAAERELAGSDGRAADSSVALGRDLRGVA</sequence>
<dbReference type="Proteomes" id="UP000199034">
    <property type="component" value="Unassembled WGS sequence"/>
</dbReference>
<keyword evidence="2" id="KW-1185">Reference proteome</keyword>
<organism evidence="1 2">
    <name type="scientific">Nocardioides lianchengensis</name>
    <dbReference type="NCBI Taxonomy" id="1045774"/>
    <lineage>
        <taxon>Bacteria</taxon>
        <taxon>Bacillati</taxon>
        <taxon>Actinomycetota</taxon>
        <taxon>Actinomycetes</taxon>
        <taxon>Propionibacteriales</taxon>
        <taxon>Nocardioidaceae</taxon>
        <taxon>Nocardioides</taxon>
    </lineage>
</organism>
<evidence type="ECO:0000313" key="1">
    <source>
        <dbReference type="EMBL" id="SDC01719.1"/>
    </source>
</evidence>
<dbReference type="STRING" id="1045774.SAMN05421872_10163"/>
<name>A0A1G6I5A7_9ACTN</name>
<dbReference type="AlphaFoldDB" id="A0A1G6I5A7"/>